<dbReference type="GO" id="GO:0042054">
    <property type="term" value="F:histone methyltransferase activity"/>
    <property type="evidence" value="ECO:0007669"/>
    <property type="project" value="TreeGrafter"/>
</dbReference>
<dbReference type="OrthoDB" id="1740580at2759"/>
<feature type="domain" description="YDG" evidence="5">
    <location>
        <begin position="44"/>
        <end position="194"/>
    </location>
</feature>
<evidence type="ECO:0000256" key="2">
    <source>
        <dbReference type="ARBA" id="ARBA00023242"/>
    </source>
</evidence>
<dbReference type="Pfam" id="PF02182">
    <property type="entry name" value="SAD_SRA"/>
    <property type="match status" value="1"/>
</dbReference>
<dbReference type="GO" id="GO:0005634">
    <property type="term" value="C:nucleus"/>
    <property type="evidence" value="ECO:0007669"/>
    <property type="project" value="UniProtKB-SubCell"/>
</dbReference>
<dbReference type="PROSITE" id="PS51015">
    <property type="entry name" value="YDG"/>
    <property type="match status" value="1"/>
</dbReference>
<dbReference type="PANTHER" id="PTHR45660:SF13">
    <property type="entry name" value="HISTONE-LYSINE N-METHYLTRANSFERASE SETMAR"/>
    <property type="match status" value="1"/>
</dbReference>
<keyword evidence="4" id="KW-1133">Transmembrane helix</keyword>
<protein>
    <recommendedName>
        <fullName evidence="5">YDG domain-containing protein</fullName>
    </recommendedName>
</protein>
<keyword evidence="7" id="KW-1185">Reference proteome</keyword>
<dbReference type="InterPro" id="IPR036987">
    <property type="entry name" value="SRA-YDG_sf"/>
</dbReference>
<dbReference type="GO" id="GO:0005694">
    <property type="term" value="C:chromosome"/>
    <property type="evidence" value="ECO:0007669"/>
    <property type="project" value="UniProtKB-SubCell"/>
</dbReference>
<reference evidence="6" key="1">
    <citation type="journal article" date="2023" name="Plant J.">
        <title>The genome of the king protea, Protea cynaroides.</title>
        <authorList>
            <person name="Chang J."/>
            <person name="Duong T.A."/>
            <person name="Schoeman C."/>
            <person name="Ma X."/>
            <person name="Roodt D."/>
            <person name="Barker N."/>
            <person name="Li Z."/>
            <person name="Van de Peer Y."/>
            <person name="Mizrachi E."/>
        </authorList>
    </citation>
    <scope>NUCLEOTIDE SEQUENCE</scope>
    <source>
        <tissue evidence="6">Young leaves</tissue>
    </source>
</reference>
<name>A0A9Q0KCG0_9MAGN</name>
<dbReference type="Gene3D" id="2.30.280.10">
    <property type="entry name" value="SRA-YDG"/>
    <property type="match status" value="1"/>
</dbReference>
<feature type="transmembrane region" description="Helical" evidence="4">
    <location>
        <begin position="209"/>
        <end position="227"/>
    </location>
</feature>
<evidence type="ECO:0000313" key="6">
    <source>
        <dbReference type="EMBL" id="KAJ4967946.1"/>
    </source>
</evidence>
<keyword evidence="4" id="KW-0812">Transmembrane</keyword>
<dbReference type="GO" id="GO:0003690">
    <property type="term" value="F:double-stranded DNA binding"/>
    <property type="evidence" value="ECO:0007669"/>
    <property type="project" value="TreeGrafter"/>
</dbReference>
<dbReference type="Proteomes" id="UP001141806">
    <property type="component" value="Unassembled WGS sequence"/>
</dbReference>
<gene>
    <name evidence="6" type="ORF">NE237_014647</name>
</gene>
<dbReference type="InterPro" id="IPR051357">
    <property type="entry name" value="H3K9_HMTase_SUVAR3-9"/>
</dbReference>
<dbReference type="PANTHER" id="PTHR45660">
    <property type="entry name" value="HISTONE-LYSINE N-METHYLTRANSFERASE SETMAR"/>
    <property type="match status" value="1"/>
</dbReference>
<dbReference type="InterPro" id="IPR003105">
    <property type="entry name" value="SRA_YDG"/>
</dbReference>
<dbReference type="SUPFAM" id="SSF88697">
    <property type="entry name" value="PUA domain-like"/>
    <property type="match status" value="1"/>
</dbReference>
<dbReference type="SMART" id="SM00466">
    <property type="entry name" value="SRA"/>
    <property type="match status" value="1"/>
</dbReference>
<evidence type="ECO:0000256" key="1">
    <source>
        <dbReference type="ARBA" id="ARBA00004286"/>
    </source>
</evidence>
<evidence type="ECO:0000256" key="3">
    <source>
        <dbReference type="PROSITE-ProRule" id="PRU00358"/>
    </source>
</evidence>
<evidence type="ECO:0000256" key="4">
    <source>
        <dbReference type="SAM" id="Phobius"/>
    </source>
</evidence>
<comment type="caution">
    <text evidence="6">The sequence shown here is derived from an EMBL/GenBank/DDBJ whole genome shotgun (WGS) entry which is preliminary data.</text>
</comment>
<comment type="subcellular location">
    <subcellularLocation>
        <location evidence="1">Chromosome</location>
    </subcellularLocation>
    <subcellularLocation>
        <location evidence="3">Nucleus</location>
    </subcellularLocation>
</comment>
<keyword evidence="2 3" id="KW-0539">Nucleus</keyword>
<sequence>MRRRICQVKDAKDPFSGVTRGADLRAGIIMMNNGYKTNLRKRVGSVPRVEIRDIFFFRMEMFLVGLHTPRMAGIDYTSIRFGEEEELVAVSIVSSGAYEDDVDDGDVLIYSGQGRNINRKDKQVSDSCSSRLTLNLNGVVPFDTTSLHCDLVWDAEDYILRSGPNLWNFVLSAPYMDSYVAFGFSTVWKFKATWIAATHILDYKRSMHGVLDMIGWGILMIIGIIVARNFRQWGTLLVLFSRLHPVICFYLGINRSNLRVCLRRSSR</sequence>
<organism evidence="6 7">
    <name type="scientific">Protea cynaroides</name>
    <dbReference type="NCBI Taxonomy" id="273540"/>
    <lineage>
        <taxon>Eukaryota</taxon>
        <taxon>Viridiplantae</taxon>
        <taxon>Streptophyta</taxon>
        <taxon>Embryophyta</taxon>
        <taxon>Tracheophyta</taxon>
        <taxon>Spermatophyta</taxon>
        <taxon>Magnoliopsida</taxon>
        <taxon>Proteales</taxon>
        <taxon>Proteaceae</taxon>
        <taxon>Protea</taxon>
    </lineage>
</organism>
<evidence type="ECO:0000313" key="7">
    <source>
        <dbReference type="Proteomes" id="UP001141806"/>
    </source>
</evidence>
<accession>A0A9Q0KCG0</accession>
<keyword evidence="4" id="KW-0472">Membrane</keyword>
<dbReference type="InterPro" id="IPR015947">
    <property type="entry name" value="PUA-like_sf"/>
</dbReference>
<dbReference type="AlphaFoldDB" id="A0A9Q0KCG0"/>
<feature type="transmembrane region" description="Helical" evidence="4">
    <location>
        <begin position="233"/>
        <end position="253"/>
    </location>
</feature>
<evidence type="ECO:0000259" key="5">
    <source>
        <dbReference type="PROSITE" id="PS51015"/>
    </source>
</evidence>
<dbReference type="EMBL" id="JAMYWD010000006">
    <property type="protein sequence ID" value="KAJ4967946.1"/>
    <property type="molecule type" value="Genomic_DNA"/>
</dbReference>
<proteinExistence type="predicted"/>